<organism evidence="4 5">
    <name type="scientific">Geomonas silvestris</name>
    <dbReference type="NCBI Taxonomy" id="2740184"/>
    <lineage>
        <taxon>Bacteria</taxon>
        <taxon>Pseudomonadati</taxon>
        <taxon>Thermodesulfobacteriota</taxon>
        <taxon>Desulfuromonadia</taxon>
        <taxon>Geobacterales</taxon>
        <taxon>Geobacteraceae</taxon>
        <taxon>Geomonas</taxon>
    </lineage>
</organism>
<evidence type="ECO:0000259" key="3">
    <source>
        <dbReference type="Pfam" id="PF03358"/>
    </source>
</evidence>
<dbReference type="PANTHER" id="PTHR43278:SF1">
    <property type="entry name" value="IRON-SULFUR FLAVOPROTEIN MJ1083"/>
    <property type="match status" value="1"/>
</dbReference>
<evidence type="ECO:0000313" key="5">
    <source>
        <dbReference type="Proteomes" id="UP000556026"/>
    </source>
</evidence>
<dbReference type="Proteomes" id="UP000556026">
    <property type="component" value="Unassembled WGS sequence"/>
</dbReference>
<dbReference type="RefSeq" id="WP_183353382.1">
    <property type="nucleotide sequence ID" value="NZ_BLXX01000002.1"/>
</dbReference>
<evidence type="ECO:0000256" key="2">
    <source>
        <dbReference type="ARBA" id="ARBA00022643"/>
    </source>
</evidence>
<dbReference type="Pfam" id="PF03358">
    <property type="entry name" value="FMN_red"/>
    <property type="match status" value="1"/>
</dbReference>
<accession>A0A6V8MEV2</accession>
<proteinExistence type="predicted"/>
<feature type="domain" description="NADPH-dependent FMN reductase-like" evidence="3">
    <location>
        <begin position="1"/>
        <end position="148"/>
    </location>
</feature>
<dbReference type="SUPFAM" id="SSF52218">
    <property type="entry name" value="Flavoproteins"/>
    <property type="match status" value="1"/>
</dbReference>
<sequence>MKIIAINGSPRGMRGTTGRLLEEVLAGVAQVGAEVEVVCLDRTEVGPCVACDACHKVGDCPIKDDFSEVRTKLMNADGFILATPNYIFNVSAQMKAFIDRLNGLVHCTALEGKYAALVETSGGGGDEEVIEYLERVVSALGALTVGSVASPGAGPRQFPDQDELFENARTLGAELCASIAEKRAFPDQMAAHNAFKERMKQLVGFMGDYWTYEREFWANRG</sequence>
<keyword evidence="1" id="KW-0285">Flavoprotein</keyword>
<keyword evidence="2" id="KW-0288">FMN</keyword>
<comment type="caution">
    <text evidence="4">The sequence shown here is derived from an EMBL/GenBank/DDBJ whole genome shotgun (WGS) entry which is preliminary data.</text>
</comment>
<dbReference type="InterPro" id="IPR005025">
    <property type="entry name" value="FMN_Rdtase-like_dom"/>
</dbReference>
<dbReference type="InterPro" id="IPR051796">
    <property type="entry name" value="ISF_SsuE-like"/>
</dbReference>
<reference evidence="5" key="1">
    <citation type="submission" date="2020-06" db="EMBL/GenBank/DDBJ databases">
        <title>Draft genomic sequence of Geomonas sp. Red330.</title>
        <authorList>
            <person name="Itoh H."/>
            <person name="Zhenxing X."/>
            <person name="Ushijima N."/>
            <person name="Masuda Y."/>
            <person name="Shiratori Y."/>
            <person name="Senoo K."/>
        </authorList>
    </citation>
    <scope>NUCLEOTIDE SEQUENCE [LARGE SCALE GENOMIC DNA]</scope>
    <source>
        <strain evidence="5">Red330</strain>
    </source>
</reference>
<evidence type="ECO:0000313" key="4">
    <source>
        <dbReference type="EMBL" id="GFO58520.1"/>
    </source>
</evidence>
<name>A0A6V8MEV2_9BACT</name>
<keyword evidence="5" id="KW-1185">Reference proteome</keyword>
<dbReference type="InterPro" id="IPR029039">
    <property type="entry name" value="Flavoprotein-like_sf"/>
</dbReference>
<dbReference type="GO" id="GO:0016491">
    <property type="term" value="F:oxidoreductase activity"/>
    <property type="evidence" value="ECO:0007669"/>
    <property type="project" value="InterPro"/>
</dbReference>
<dbReference type="EMBL" id="BLXX01000002">
    <property type="protein sequence ID" value="GFO58520.1"/>
    <property type="molecule type" value="Genomic_DNA"/>
</dbReference>
<protein>
    <submittedName>
        <fullName evidence="4">FMN reductase</fullName>
    </submittedName>
</protein>
<evidence type="ECO:0000256" key="1">
    <source>
        <dbReference type="ARBA" id="ARBA00022630"/>
    </source>
</evidence>
<dbReference type="Gene3D" id="3.40.50.360">
    <property type="match status" value="1"/>
</dbReference>
<dbReference type="PANTHER" id="PTHR43278">
    <property type="entry name" value="NAD(P)H-DEPENDENT FMN-CONTAINING OXIDOREDUCTASE YWQN-RELATED"/>
    <property type="match status" value="1"/>
</dbReference>
<dbReference type="AlphaFoldDB" id="A0A6V8MEV2"/>
<gene>
    <name evidence="4" type="ORF">GMST_08450</name>
</gene>